<accession>A0ABS9J2G0</accession>
<dbReference type="RefSeq" id="WP_236958588.1">
    <property type="nucleotide sequence ID" value="NZ_JAETXX010000003.1"/>
</dbReference>
<protein>
    <submittedName>
        <fullName evidence="2">Uncharacterized protein</fullName>
    </submittedName>
</protein>
<reference evidence="2 3" key="1">
    <citation type="submission" date="2021-01" db="EMBL/GenBank/DDBJ databases">
        <title>Genome sequencing of Joostella atrarenae M1-2 (= KCTC 23194).</title>
        <authorList>
            <person name="Zakaria M.R."/>
            <person name="Lam M.Q."/>
            <person name="Chong C.S."/>
        </authorList>
    </citation>
    <scope>NUCLEOTIDE SEQUENCE [LARGE SCALE GENOMIC DNA]</scope>
    <source>
        <strain evidence="2 3">M1-2</strain>
    </source>
</reference>
<keyword evidence="1" id="KW-0812">Transmembrane</keyword>
<dbReference type="EMBL" id="JAETXX010000003">
    <property type="protein sequence ID" value="MCF8714625.1"/>
    <property type="molecule type" value="Genomic_DNA"/>
</dbReference>
<sequence>MKNVPLNLILGILAIANVIYSFFRDTSTATILTFEVDIWYYRIVWAFLAVILIFNHFKEQKRKKKE</sequence>
<evidence type="ECO:0000256" key="1">
    <source>
        <dbReference type="SAM" id="Phobius"/>
    </source>
</evidence>
<organism evidence="2 3">
    <name type="scientific">Joostella atrarenae</name>
    <dbReference type="NCBI Taxonomy" id="679257"/>
    <lineage>
        <taxon>Bacteria</taxon>
        <taxon>Pseudomonadati</taxon>
        <taxon>Bacteroidota</taxon>
        <taxon>Flavobacteriia</taxon>
        <taxon>Flavobacteriales</taxon>
        <taxon>Flavobacteriaceae</taxon>
        <taxon>Joostella</taxon>
    </lineage>
</organism>
<dbReference type="Proteomes" id="UP000829517">
    <property type="component" value="Unassembled WGS sequence"/>
</dbReference>
<feature type="transmembrane region" description="Helical" evidence="1">
    <location>
        <begin position="38"/>
        <end position="57"/>
    </location>
</feature>
<keyword evidence="1" id="KW-1133">Transmembrane helix</keyword>
<proteinExistence type="predicted"/>
<gene>
    <name evidence="2" type="ORF">JM658_07240</name>
</gene>
<keyword evidence="1" id="KW-0472">Membrane</keyword>
<evidence type="ECO:0000313" key="3">
    <source>
        <dbReference type="Proteomes" id="UP000829517"/>
    </source>
</evidence>
<keyword evidence="3" id="KW-1185">Reference proteome</keyword>
<name>A0ABS9J2G0_9FLAO</name>
<comment type="caution">
    <text evidence="2">The sequence shown here is derived from an EMBL/GenBank/DDBJ whole genome shotgun (WGS) entry which is preliminary data.</text>
</comment>
<feature type="transmembrane region" description="Helical" evidence="1">
    <location>
        <begin position="7"/>
        <end position="23"/>
    </location>
</feature>
<evidence type="ECO:0000313" key="2">
    <source>
        <dbReference type="EMBL" id="MCF8714625.1"/>
    </source>
</evidence>